<dbReference type="InterPro" id="IPR025883">
    <property type="entry name" value="Cadherin-like_domain"/>
</dbReference>
<gene>
    <name evidence="4" type="ORF">QJS35_07110</name>
</gene>
<organism evidence="4 5">
    <name type="scientific">Cohnella silvisoli</name>
    <dbReference type="NCBI Taxonomy" id="2873699"/>
    <lineage>
        <taxon>Bacteria</taxon>
        <taxon>Bacillati</taxon>
        <taxon>Bacillota</taxon>
        <taxon>Bacilli</taxon>
        <taxon>Bacillales</taxon>
        <taxon>Paenibacillaceae</taxon>
        <taxon>Cohnella</taxon>
    </lineage>
</organism>
<dbReference type="SUPFAM" id="SSF117281">
    <property type="entry name" value="Kelch motif"/>
    <property type="match status" value="2"/>
</dbReference>
<dbReference type="InterPro" id="IPR013783">
    <property type="entry name" value="Ig-like_fold"/>
</dbReference>
<feature type="domain" description="SLH" evidence="3">
    <location>
        <begin position="2117"/>
        <end position="2180"/>
    </location>
</feature>
<feature type="compositionally biased region" description="Pro residues" evidence="1">
    <location>
        <begin position="1830"/>
        <end position="1843"/>
    </location>
</feature>
<feature type="domain" description="Fibronectin type-III" evidence="2">
    <location>
        <begin position="768"/>
        <end position="852"/>
    </location>
</feature>
<feature type="region of interest" description="Disordered" evidence="1">
    <location>
        <begin position="838"/>
        <end position="863"/>
    </location>
</feature>
<feature type="region of interest" description="Disordered" evidence="1">
    <location>
        <begin position="499"/>
        <end position="521"/>
    </location>
</feature>
<feature type="domain" description="Fibronectin type-III" evidence="2">
    <location>
        <begin position="1278"/>
        <end position="1362"/>
    </location>
</feature>
<reference evidence="4 5" key="1">
    <citation type="journal article" date="2023" name="Genome Announc.">
        <title>Pan-Genome Analyses of the Genus Cohnella and Proposal of the Novel Species Cohnella silvisoli sp. nov., Isolated from Forest Soil.</title>
        <authorList>
            <person name="Wang C."/>
            <person name="Mao L."/>
            <person name="Bao G."/>
            <person name="Zhu H."/>
        </authorList>
    </citation>
    <scope>NUCLEOTIDE SEQUENCE [LARGE SCALE GENOMIC DNA]</scope>
    <source>
        <strain evidence="4 5">NL03-T5-1</strain>
    </source>
</reference>
<feature type="domain" description="SLH" evidence="3">
    <location>
        <begin position="2057"/>
        <end position="2116"/>
    </location>
</feature>
<feature type="domain" description="Fibronectin type-III" evidence="2">
    <location>
        <begin position="513"/>
        <end position="597"/>
    </location>
</feature>
<dbReference type="InterPro" id="IPR003961">
    <property type="entry name" value="FN3_dom"/>
</dbReference>
<dbReference type="InterPro" id="IPR015915">
    <property type="entry name" value="Kelch-typ_b-propeller"/>
</dbReference>
<feature type="region of interest" description="Disordered" evidence="1">
    <location>
        <begin position="668"/>
        <end position="693"/>
    </location>
</feature>
<comment type="caution">
    <text evidence="4">The sequence shown here is derived from an EMBL/GenBank/DDBJ whole genome shotgun (WGS) entry which is preliminary data.</text>
</comment>
<dbReference type="PANTHER" id="PTHR47135:SF1">
    <property type="entry name" value="FIBRONECTIN TYPE III DOMAIN-CONTAINING PROTEIN 7"/>
    <property type="match status" value="1"/>
</dbReference>
<evidence type="ECO:0000259" key="2">
    <source>
        <dbReference type="PROSITE" id="PS50853"/>
    </source>
</evidence>
<feature type="region of interest" description="Disordered" evidence="1">
    <location>
        <begin position="1349"/>
        <end position="1371"/>
    </location>
</feature>
<feature type="domain" description="Fibronectin type-III" evidence="2">
    <location>
        <begin position="1023"/>
        <end position="1107"/>
    </location>
</feature>
<dbReference type="InterPro" id="IPR036116">
    <property type="entry name" value="FN3_sf"/>
</dbReference>
<feature type="domain" description="Fibronectin type-III" evidence="2">
    <location>
        <begin position="428"/>
        <end position="512"/>
    </location>
</feature>
<feature type="domain" description="Fibronectin type-III" evidence="2">
    <location>
        <begin position="1108"/>
        <end position="1192"/>
    </location>
</feature>
<dbReference type="PROSITE" id="PS50853">
    <property type="entry name" value="FN3"/>
    <property type="match status" value="16"/>
</dbReference>
<name>A0ABV1KQ35_9BACL</name>
<dbReference type="SMART" id="SM00612">
    <property type="entry name" value="Kelch"/>
    <property type="match status" value="4"/>
</dbReference>
<dbReference type="Proteomes" id="UP001493487">
    <property type="component" value="Unassembled WGS sequence"/>
</dbReference>
<sequence length="2244" mass="226704">MFFTYIIKWAGSWSRGLIVGCSLCIAYLGFFASVATAAPATGWMQNGSLPDSLFSASTVAGSNGYIYAIGDSWDGSNQQKLYIYNPATDTWSMGASIPNTDKLTGNALVYSGSTLYAIGGGGQFSGNTFSSAVYTYDAAANTWSTSSVSLPQPLKYVSASVQSDGTIYAFGFYNNGTTNGGALYHFKPGVDSSWTQVTGLPAGLSFPGPMAASSSGTIYFMEASATGKFYSYIPGTNTWTPLADSPYRGNSKGVTIGSFVEYNGVLHLLGGYDANSGNGLYSTLIYNMNTNTWSYGPNMVRNLSYLGAVVSNDVLYTVGGSYGGGGPVNFTYSYYDGPTGLSHNSMMSSGWTESWSAVPGAASYNVYVDGVQVNASPIIGTTYDVTGQSPGTTYSVTVTAVNGTAFIGSSALESVASSADSVATLPSAPTNLSHSSITTTGWTESWDAVTGATSYNVYVDGVKVNGASPIIGLTYNVTGQASGTTFSVTVKAVNASGEGAASSADSVTTKPGAPTGLSSSVHSTTGWTQAWTAVTGASGYNVYVDGVKVNGASPINGTTYDVTGQTPGTTYSVTVTAVNASGEGPASSANSVTSIPSSPTGLSHGSITSTGWTQTWTAVTGASGYNVYVDGVKVNGASPIIGLTYNVTGQASGTTFSVTVKAVNASGEGAASSADSVTTKPGAPTGLSSSAHSTTGWTQAWTAVTGASGYNVYIDGVKVNGASPINGTTYDVTGQTPGTTYSVTVTAVNASGEGPASSADSVETIPSVPTGLSHGSITSTGWTQTWTAVTGASGYNVYVDGVKVNGASPITVLTYDVTGQASGTDFSVTVTAVNGSGEGAASSADSVTTKPGAPTGLSSSAHSTTGWTQAWTAVTGASGYNVYIDGVKVNGASPINGTTYDVTGQTPGTTYSVTVTAVNASGEGPASSPYSVETIPSTPTGLSHSTITSTGWTQTWTAVTGASGYNVYVDGVKVNGASPISGTSYNVTGQTSGTTFSVTVTAVNGSGEGAASSTDSVTTIPSAPTGLSSSAHSTTGWTQTWTAVTGASGYNVYIDGVKVNGASPINGTTYDVTGQTPGTTYSVTVTAVNASGEGPASSDDSVGTIPSVPTGLSHGSITSTGWTQTWTAVTGASGYNVYVDGVKVNGASPIIGLTYNVTGQASGTDFSVTVTAVNGSGEGAASSVDSVTTKPGASTGLSHSSITSTGWTQTWTAVTGASGYNVYVDGVKVNGVSPINGTTYDVTGQTPGTTYSVTVTAVNASGEGPASSDDSVGTIPSVPTGLSHGSITSTGWTQTWTAVTGASGYNVYVDGVKVNGASPITVLSYDVTGQASGTDFSVTVTAVNGSGEGAVSSADSVTTKPGAPTGLSHSSITSTGWTQTWTAVTGASGYNVYVDGVKVNGASPINGTTYDVTGQTPGTTYSVTVTAVNASGEGPASSPYSVETIPSTPTGLSHSTITSTGWTQTWTAVTGASGYNVYVDGVKVNGASPIIGLTYNVTGQASGTDFSVTVTAVNGSGEGAASSADSVTTKPGAPTGLSSSAHSTTGWTQTWTAVTGANGYNVYVDGVKVNGASPINGTTYDVTGQTPGTTYTVTVTAVNASGEGPASSDDSVGTIPSVPTGLSHGSITSTGWTQTWTAVTGASGYNVYVDGVKVNGTSPISGTTYSVTGQNSSTTYFVTVKAVNASGEGAASSADSVTTALFVSSNADLSGLTLSSGALSPTFASSTVSYTSNVANPISSITVTANVYDTASSVTASVYNSGNILVFGPINLTVGQASDPLPLAEGGNRIAVTVTAQDGSQQIYYVNVTRETATTPSQPGPSQPGGPSQPNVPSPPIVPSPPTVPAEIIKLSGVVMDAVVKKETTSGGQPVTRVTLDANELGKALSSATTPSVTLEIKNSDPVVKVDFPAAALLDAASKQPDTIVQIKVDGATYSLPVNVLKNVPKDAVITVTITKVSGKTSSDVDAAVDQQGSKHLLENPIDYSMSSDGEEVTDFNGTYVDRTIALNSSVDSSKVTAVWVDVNNQIHFIPSVFANSGDIANVTIHSPHNSVYTVIQSDKTFADLKGHWAKADIELLANKLVVKGITNTKFAPDNNITRAEFAALLVRSLGLVENSAANAYTDVKATDWYSGAVGAAQKAGLISGTANGAFMPNANITREQMVSMIARALKLGGKEPTVDMNVLDKFTDHSDIADWAKEAAAQSLVAHIIQGTTETTFSAKERATRAQSVAMLRRMLQYLQFIN</sequence>
<feature type="region of interest" description="Disordered" evidence="1">
    <location>
        <begin position="1812"/>
        <end position="1843"/>
    </location>
</feature>
<feature type="domain" description="Fibronectin type-III" evidence="2">
    <location>
        <begin position="1448"/>
        <end position="1532"/>
    </location>
</feature>
<dbReference type="EMBL" id="JASKHM010000003">
    <property type="protein sequence ID" value="MEQ4482163.1"/>
    <property type="molecule type" value="Genomic_DNA"/>
</dbReference>
<feature type="domain" description="Fibronectin type-III" evidence="2">
    <location>
        <begin position="683"/>
        <end position="767"/>
    </location>
</feature>
<evidence type="ECO:0000313" key="4">
    <source>
        <dbReference type="EMBL" id="MEQ4482163.1"/>
    </source>
</evidence>
<dbReference type="InterPro" id="IPR006652">
    <property type="entry name" value="Kelch_1"/>
</dbReference>
<evidence type="ECO:0000313" key="5">
    <source>
        <dbReference type="Proteomes" id="UP001493487"/>
    </source>
</evidence>
<feature type="domain" description="Fibronectin type-III" evidence="2">
    <location>
        <begin position="1193"/>
        <end position="1277"/>
    </location>
</feature>
<dbReference type="Pfam" id="PF00395">
    <property type="entry name" value="SLH"/>
    <property type="match status" value="2"/>
</dbReference>
<accession>A0ABV1KQ35</accession>
<dbReference type="PROSITE" id="PS51272">
    <property type="entry name" value="SLH"/>
    <property type="match status" value="3"/>
</dbReference>
<dbReference type="Gene3D" id="2.60.40.10">
    <property type="entry name" value="Immunoglobulins"/>
    <property type="match status" value="16"/>
</dbReference>
<feature type="region of interest" description="Disordered" evidence="1">
    <location>
        <begin position="1518"/>
        <end position="1543"/>
    </location>
</feature>
<feature type="domain" description="Fibronectin type-III" evidence="2">
    <location>
        <begin position="337"/>
        <end position="421"/>
    </location>
</feature>
<evidence type="ECO:0000259" key="3">
    <source>
        <dbReference type="PROSITE" id="PS51272"/>
    </source>
</evidence>
<dbReference type="Pfam" id="PF00041">
    <property type="entry name" value="fn3"/>
    <property type="match status" value="7"/>
</dbReference>
<dbReference type="CDD" id="cd00063">
    <property type="entry name" value="FN3"/>
    <property type="match status" value="15"/>
</dbReference>
<feature type="domain" description="Fibronectin type-III" evidence="2">
    <location>
        <begin position="598"/>
        <end position="682"/>
    </location>
</feature>
<feature type="domain" description="Fibronectin type-III" evidence="2">
    <location>
        <begin position="853"/>
        <end position="937"/>
    </location>
</feature>
<dbReference type="Pfam" id="PF12733">
    <property type="entry name" value="Cadherin-like"/>
    <property type="match status" value="1"/>
</dbReference>
<dbReference type="PANTHER" id="PTHR47135">
    <property type="entry name" value="FIBRONECTIN TYPE III DOMAIN-CONTAINING PROTEIN 7"/>
    <property type="match status" value="1"/>
</dbReference>
<feature type="domain" description="SLH" evidence="3">
    <location>
        <begin position="2184"/>
        <end position="2244"/>
    </location>
</feature>
<protein>
    <submittedName>
        <fullName evidence="4">S-layer homology domain-containing protein</fullName>
    </submittedName>
</protein>
<feature type="domain" description="Fibronectin type-III" evidence="2">
    <location>
        <begin position="1618"/>
        <end position="1702"/>
    </location>
</feature>
<proteinExistence type="predicted"/>
<dbReference type="SMART" id="SM00060">
    <property type="entry name" value="FN3"/>
    <property type="match status" value="16"/>
</dbReference>
<keyword evidence="5" id="KW-1185">Reference proteome</keyword>
<feature type="domain" description="Fibronectin type-III" evidence="2">
    <location>
        <begin position="1533"/>
        <end position="1617"/>
    </location>
</feature>
<feature type="domain" description="Fibronectin type-III" evidence="2">
    <location>
        <begin position="1363"/>
        <end position="1447"/>
    </location>
</feature>
<dbReference type="InterPro" id="IPR001119">
    <property type="entry name" value="SLH_dom"/>
</dbReference>
<evidence type="ECO:0000256" key="1">
    <source>
        <dbReference type="SAM" id="MobiDB-lite"/>
    </source>
</evidence>
<feature type="domain" description="Fibronectin type-III" evidence="2">
    <location>
        <begin position="938"/>
        <end position="1022"/>
    </location>
</feature>
<dbReference type="SUPFAM" id="SSF49265">
    <property type="entry name" value="Fibronectin type III"/>
    <property type="match status" value="9"/>
</dbReference>
<dbReference type="RefSeq" id="WP_232185171.1">
    <property type="nucleotide sequence ID" value="NZ_JAIOAP010000004.1"/>
</dbReference>
<dbReference type="Gene3D" id="2.120.10.80">
    <property type="entry name" value="Kelch-type beta propeller"/>
    <property type="match status" value="1"/>
</dbReference>